<evidence type="ECO:0000313" key="2">
    <source>
        <dbReference type="Proteomes" id="UP000266861"/>
    </source>
</evidence>
<comment type="caution">
    <text evidence="1">The sequence shown here is derived from an EMBL/GenBank/DDBJ whole genome shotgun (WGS) entry which is preliminary data.</text>
</comment>
<keyword evidence="2" id="KW-1185">Reference proteome</keyword>
<proteinExistence type="predicted"/>
<dbReference type="AlphaFoldDB" id="A0A397IJT0"/>
<dbReference type="OrthoDB" id="2437133at2759"/>
<dbReference type="Proteomes" id="UP000266861">
    <property type="component" value="Unassembled WGS sequence"/>
</dbReference>
<dbReference type="EMBL" id="PQFF01000202">
    <property type="protein sequence ID" value="RHZ75122.1"/>
    <property type="molecule type" value="Genomic_DNA"/>
</dbReference>
<evidence type="ECO:0000313" key="1">
    <source>
        <dbReference type="EMBL" id="RHZ75122.1"/>
    </source>
</evidence>
<reference evidence="1 2" key="1">
    <citation type="submission" date="2018-08" db="EMBL/GenBank/DDBJ databases">
        <title>Genome and evolution of the arbuscular mycorrhizal fungus Diversispora epigaea (formerly Glomus versiforme) and its bacterial endosymbionts.</title>
        <authorList>
            <person name="Sun X."/>
            <person name="Fei Z."/>
            <person name="Harrison M."/>
        </authorList>
    </citation>
    <scope>NUCLEOTIDE SEQUENCE [LARGE SCALE GENOMIC DNA]</scope>
    <source>
        <strain evidence="1 2">IT104</strain>
    </source>
</reference>
<name>A0A397IJT0_9GLOM</name>
<dbReference type="STRING" id="1348612.A0A397IJT0"/>
<organism evidence="1 2">
    <name type="scientific">Diversispora epigaea</name>
    <dbReference type="NCBI Taxonomy" id="1348612"/>
    <lineage>
        <taxon>Eukaryota</taxon>
        <taxon>Fungi</taxon>
        <taxon>Fungi incertae sedis</taxon>
        <taxon>Mucoromycota</taxon>
        <taxon>Glomeromycotina</taxon>
        <taxon>Glomeromycetes</taxon>
        <taxon>Diversisporales</taxon>
        <taxon>Diversisporaceae</taxon>
        <taxon>Diversispora</taxon>
    </lineage>
</organism>
<protein>
    <submittedName>
        <fullName evidence="1">Uncharacterized protein</fullName>
    </submittedName>
</protein>
<gene>
    <name evidence="1" type="ORF">Glove_217g215</name>
</gene>
<sequence>MVFELKVLPVCIVGDCGSFYGLVSITDQKILPGICSPWPRFSDSEKPEERYRNISNYALEKALTGIAYEIHCSEIKVGTLFCNRCYCAIVEHNNYKKYKNNNKKRSIERNLTYQPNNQKKRITVSLEEYQRLVNNSKSVEELKIEIQELKGQLEIAMKPMSPDNNTFIKYFNNKIQRLTTVLYNYQHREGNKPVLDADEFVTLIENRDPNLCDFFNLIYQSMNPNAKGWKTKESLKQKVMLLCYQMAALRNKQVSGTKNVIGLYMAGTGTSTVSINTLSNMGLSATYQTVYNNKKQIQQKLLILNIDDYHDLHESRIPSVTSINRISHMATILLNTNNILPIPLSSTFHNPNGIDANLLKQALNFQYMTGFSNSYNAQKFNWISIKDVTTLNEFDLVETLVVHCYDADLSEKHVRRFDTTKLVDFILSDLKNINDYINTIFRLWTVMRRFGRKNYDKIMLALISDIQYWTFIQHPIINTLRNNLRMFDEYPVENFHSLVRRHTSGKVTCGEWLRRDAMFIDYHRNDNQFAQSFAPKRSYPYTKKNLDLMAKRTAIFLLQFFEKLWINCEKAERKMEGARIKKPYYYFPPLSKRFSFGAIPLGYHSSHLSNQNQFCDYENCDFIFNTNDIVLICGHAYHKECFDRIGLKCQYCFEYLSASIDELSHSFNERLKMNIDIENEFDQMHVLSSEDDNSLDQAEIIKENNDIDKELADKIAEFTCNMNTFY</sequence>
<accession>A0A397IJT0</accession>